<proteinExistence type="predicted"/>
<protein>
    <submittedName>
        <fullName evidence="3">Uncharacterized protein</fullName>
    </submittedName>
</protein>
<organism evidence="3 4">
    <name type="scientific">Corynebacterium macginleyi</name>
    <dbReference type="NCBI Taxonomy" id="38290"/>
    <lineage>
        <taxon>Bacteria</taxon>
        <taxon>Bacillati</taxon>
        <taxon>Actinomycetota</taxon>
        <taxon>Actinomycetes</taxon>
        <taxon>Mycobacteriales</taxon>
        <taxon>Corynebacteriaceae</taxon>
        <taxon>Corynebacterium</taxon>
    </lineage>
</organism>
<keyword evidence="1" id="KW-0812">Transmembrane</keyword>
<keyword evidence="1" id="KW-0472">Membrane</keyword>
<dbReference type="RefSeq" id="WP_121927222.1">
    <property type="nucleotide sequence ID" value="NZ_JAACCA010000031.1"/>
</dbReference>
<dbReference type="EMBL" id="JAACBX020000001">
    <property type="protein sequence ID" value="MBM0243672.1"/>
    <property type="molecule type" value="Genomic_DNA"/>
</dbReference>
<evidence type="ECO:0000256" key="1">
    <source>
        <dbReference type="SAM" id="Phobius"/>
    </source>
</evidence>
<evidence type="ECO:0000313" key="2">
    <source>
        <dbReference type="EMBL" id="MBM0243672.1"/>
    </source>
</evidence>
<comment type="caution">
    <text evidence="3">The sequence shown here is derived from an EMBL/GenBank/DDBJ whole genome shotgun (WGS) entry which is preliminary data.</text>
</comment>
<sequence length="182" mass="20775">MPFFSDPRNQRTLVSFLLILCTIALVVTLKLPGLIIATMLVGAGWFMLCTRPDSAERQALRSSISLSADDIQDVITEFEEFETSTEAEPLADRTLYRPALLDLDCSHPAIDAFHYELAGARRFLRRLNLRIHAHGMRTQDLETLLRVTDERACELRESWLAARRAAFRLGPDYRSKHIDDEN</sequence>
<gene>
    <name evidence="3" type="ORF">D9543_00750</name>
    <name evidence="2" type="ORF">GWO63_005170</name>
</gene>
<accession>A0A3M0H8T7</accession>
<dbReference type="Proteomes" id="UP000270649">
    <property type="component" value="Unassembled WGS sequence"/>
</dbReference>
<dbReference type="OrthoDB" id="4427368at2"/>
<evidence type="ECO:0000313" key="5">
    <source>
        <dbReference type="Proteomes" id="UP001518680"/>
    </source>
</evidence>
<evidence type="ECO:0000313" key="4">
    <source>
        <dbReference type="Proteomes" id="UP000270649"/>
    </source>
</evidence>
<dbReference type="Proteomes" id="UP001518680">
    <property type="component" value="Unassembled WGS sequence"/>
</dbReference>
<name>A0A3M0H8T7_9CORY</name>
<keyword evidence="1" id="KW-1133">Transmembrane helix</keyword>
<keyword evidence="5" id="KW-1185">Reference proteome</keyword>
<dbReference type="EMBL" id="REGC01000001">
    <property type="protein sequence ID" value="RMB64346.1"/>
    <property type="molecule type" value="Genomic_DNA"/>
</dbReference>
<feature type="transmembrane region" description="Helical" evidence="1">
    <location>
        <begin position="12"/>
        <end position="28"/>
    </location>
</feature>
<reference evidence="3 4" key="1">
    <citation type="submission" date="2018-10" db="EMBL/GenBank/DDBJ databases">
        <title>Corynebacterium macginleyi genome sequencing and assembly of the type strain and two clinical samples.</title>
        <authorList>
            <person name="Bernier A.-M."/>
            <person name="Bernard K."/>
        </authorList>
    </citation>
    <scope>NUCLEOTIDE SEQUENCE [LARGE SCALE GENOMIC DNA]</scope>
    <source>
        <strain evidence="3 4">NML 120205</strain>
    </source>
</reference>
<dbReference type="AlphaFoldDB" id="A0A3M0H8T7"/>
<reference evidence="2 5" key="2">
    <citation type="submission" date="2021-01" db="EMBL/GenBank/DDBJ databases">
        <title>Complete genome sequences of Corynebacterium macginleyi strains isolated from infectious keratitis.</title>
        <authorList>
            <person name="Sagerfors S."/>
            <person name="Poehlein A."/>
            <person name="Soderquist B."/>
            <person name="Bruggemann H."/>
        </authorList>
    </citation>
    <scope>NUCLEOTIDE SEQUENCE [LARGE SCALE GENOMIC DNA]</scope>
    <source>
        <strain evidence="2 5">12T220</strain>
    </source>
</reference>
<evidence type="ECO:0000313" key="3">
    <source>
        <dbReference type="EMBL" id="RMB64346.1"/>
    </source>
</evidence>